<accession>A0AAV5TI84</accession>
<evidence type="ECO:0000313" key="3">
    <source>
        <dbReference type="Proteomes" id="UP001432027"/>
    </source>
</evidence>
<proteinExistence type="predicted"/>
<dbReference type="EMBL" id="BTSX01000004">
    <property type="protein sequence ID" value="GMS94032.1"/>
    <property type="molecule type" value="Genomic_DNA"/>
</dbReference>
<keyword evidence="1" id="KW-0472">Membrane</keyword>
<protein>
    <recommendedName>
        <fullName evidence="4">G protein-coupled receptor</fullName>
    </recommendedName>
</protein>
<evidence type="ECO:0008006" key="4">
    <source>
        <dbReference type="Google" id="ProtNLM"/>
    </source>
</evidence>
<dbReference type="Pfam" id="PF10323">
    <property type="entry name" value="7TM_GPCR_Srv"/>
    <property type="match status" value="1"/>
</dbReference>
<name>A0AAV5TI84_9BILA</name>
<dbReference type="PANTHER" id="PTHR31627">
    <property type="entry name" value="SERPENTINE RECEPTOR CLASS GAMMA-RELATED"/>
    <property type="match status" value="1"/>
</dbReference>
<evidence type="ECO:0000256" key="1">
    <source>
        <dbReference type="SAM" id="Phobius"/>
    </source>
</evidence>
<organism evidence="2 3">
    <name type="scientific">Pristionchus entomophagus</name>
    <dbReference type="NCBI Taxonomy" id="358040"/>
    <lineage>
        <taxon>Eukaryota</taxon>
        <taxon>Metazoa</taxon>
        <taxon>Ecdysozoa</taxon>
        <taxon>Nematoda</taxon>
        <taxon>Chromadorea</taxon>
        <taxon>Rhabditida</taxon>
        <taxon>Rhabditina</taxon>
        <taxon>Diplogasteromorpha</taxon>
        <taxon>Diplogasteroidea</taxon>
        <taxon>Neodiplogasteridae</taxon>
        <taxon>Pristionchus</taxon>
    </lineage>
</organism>
<dbReference type="PANTHER" id="PTHR31627:SF42">
    <property type="entry name" value="G_PROTEIN_RECEP_F1_2 DOMAIN-CONTAINING PROTEIN-RELATED"/>
    <property type="match status" value="1"/>
</dbReference>
<evidence type="ECO:0000313" key="2">
    <source>
        <dbReference type="EMBL" id="GMS94032.1"/>
    </source>
</evidence>
<dbReference type="InterPro" id="IPR019426">
    <property type="entry name" value="7TM_GPCR_serpentine_rcpt_Srv"/>
</dbReference>
<keyword evidence="3" id="KW-1185">Reference proteome</keyword>
<dbReference type="AlphaFoldDB" id="A0AAV5TI84"/>
<keyword evidence="1" id="KW-1133">Transmembrane helix</keyword>
<gene>
    <name evidence="2" type="ORF">PENTCL1PPCAC_16207</name>
</gene>
<dbReference type="InterPro" id="IPR051119">
    <property type="entry name" value="Nematode_SR-like"/>
</dbReference>
<comment type="caution">
    <text evidence="2">The sequence shown here is derived from an EMBL/GenBank/DDBJ whole genome shotgun (WGS) entry which is preliminary data.</text>
</comment>
<sequence length="120" mass="13854">IGQAPSTYAYVEAPPGITRISQPWSVRLNSDVASAVCFIGAFVCALCYLLIFFALHKRPMYSWRKDIPLLITSFFLFLTLCLMAMFFFTNRFWVGIDMATLYFLRKHFYLISFPVALMNP</sequence>
<feature type="non-terminal residue" evidence="2">
    <location>
        <position position="120"/>
    </location>
</feature>
<reference evidence="2" key="1">
    <citation type="submission" date="2023-10" db="EMBL/GenBank/DDBJ databases">
        <title>Genome assembly of Pristionchus species.</title>
        <authorList>
            <person name="Yoshida K."/>
            <person name="Sommer R.J."/>
        </authorList>
    </citation>
    <scope>NUCLEOTIDE SEQUENCE</scope>
    <source>
        <strain evidence="2">RS0144</strain>
    </source>
</reference>
<dbReference type="Proteomes" id="UP001432027">
    <property type="component" value="Unassembled WGS sequence"/>
</dbReference>
<keyword evidence="1" id="KW-0812">Transmembrane</keyword>
<feature type="non-terminal residue" evidence="2">
    <location>
        <position position="1"/>
    </location>
</feature>
<feature type="transmembrane region" description="Helical" evidence="1">
    <location>
        <begin position="67"/>
        <end position="88"/>
    </location>
</feature>
<feature type="transmembrane region" description="Helical" evidence="1">
    <location>
        <begin position="32"/>
        <end position="55"/>
    </location>
</feature>